<dbReference type="InterPro" id="IPR052974">
    <property type="entry name" value="GH79_Enzymes"/>
</dbReference>
<accession>A0A7Z0BTM5</accession>
<dbReference type="InterPro" id="IPR017853">
    <property type="entry name" value="GH"/>
</dbReference>
<dbReference type="Proteomes" id="UP000522081">
    <property type="component" value="Unassembled WGS sequence"/>
</dbReference>
<dbReference type="EMBL" id="JACBZF010000001">
    <property type="protein sequence ID" value="NYH94248.1"/>
    <property type="molecule type" value="Genomic_DNA"/>
</dbReference>
<comment type="caution">
    <text evidence="1">The sequence shown here is derived from an EMBL/GenBank/DDBJ whole genome shotgun (WGS) entry which is preliminary data.</text>
</comment>
<sequence length="414" mass="44979">MTFPDYFSPANRDLVQLFKLMGPSILRLGAGSVEEITWKGFSPVKRTLDPAMIDRTANFVAETGWTIVHGINFARNSPANAADEAAYVSQRYGDRLRALEFGNEVNGYPSNVPFGGHRPTTWRYPDFLGEWHALYEAVSRAVPRARFVGPSTVGNYEWAQRFAGDAGSLIAELTHHYYIDDGAKPTSTIEKMLAPDPFLERMTTDLVQTAASHGIRGGLVLNEANNFYNYGSDAVSNTYASAFWVIDFTFRTALAGCRGINIHCTGTGQGYAPLVITTGGQVLEVRPEFYGMVLLSRAMEGRVVQTEVETLNTEAPIRAYGIARSDGGRNVVLTNTDARSTVPVELDLGIMAAELDPLYLEGPSLAATSGQTLNGSSIRTDGTFAPGRREPLRVSGGRAVVSVPPLTAILLKSR</sequence>
<keyword evidence="2" id="KW-1185">Reference proteome</keyword>
<dbReference type="Pfam" id="PF03662">
    <property type="entry name" value="Glyco_hydro_79n"/>
    <property type="match status" value="1"/>
</dbReference>
<evidence type="ECO:0008006" key="3">
    <source>
        <dbReference type="Google" id="ProtNLM"/>
    </source>
</evidence>
<organism evidence="1 2">
    <name type="scientific">Novosphingobium marinum</name>
    <dbReference type="NCBI Taxonomy" id="1514948"/>
    <lineage>
        <taxon>Bacteria</taxon>
        <taxon>Pseudomonadati</taxon>
        <taxon>Pseudomonadota</taxon>
        <taxon>Alphaproteobacteria</taxon>
        <taxon>Sphingomonadales</taxon>
        <taxon>Sphingomonadaceae</taxon>
        <taxon>Novosphingobium</taxon>
    </lineage>
</organism>
<proteinExistence type="predicted"/>
<name>A0A7Z0BTM5_9SPHN</name>
<reference evidence="1 2" key="1">
    <citation type="submission" date="2020-07" db="EMBL/GenBank/DDBJ databases">
        <title>Genomic Encyclopedia of Type Strains, Phase IV (KMG-IV): sequencing the most valuable type-strain genomes for metagenomic binning, comparative biology and taxonomic classification.</title>
        <authorList>
            <person name="Goeker M."/>
        </authorList>
    </citation>
    <scope>NUCLEOTIDE SEQUENCE [LARGE SCALE GENOMIC DNA]</scope>
    <source>
        <strain evidence="1 2">DSM 29043</strain>
    </source>
</reference>
<dbReference type="SUPFAM" id="SSF51445">
    <property type="entry name" value="(Trans)glycosidases"/>
    <property type="match status" value="1"/>
</dbReference>
<dbReference type="Gene3D" id="3.20.20.80">
    <property type="entry name" value="Glycosidases"/>
    <property type="match status" value="1"/>
</dbReference>
<evidence type="ECO:0000313" key="2">
    <source>
        <dbReference type="Proteomes" id="UP000522081"/>
    </source>
</evidence>
<dbReference type="GO" id="GO:0016020">
    <property type="term" value="C:membrane"/>
    <property type="evidence" value="ECO:0007669"/>
    <property type="project" value="InterPro"/>
</dbReference>
<dbReference type="Gene3D" id="2.60.40.1180">
    <property type="entry name" value="Golgi alpha-mannosidase II"/>
    <property type="match status" value="1"/>
</dbReference>
<dbReference type="RefSeq" id="WP_179406182.1">
    <property type="nucleotide sequence ID" value="NZ_JACBZF010000001.1"/>
</dbReference>
<gene>
    <name evidence="1" type="ORF">FHS75_000553</name>
</gene>
<dbReference type="InterPro" id="IPR013780">
    <property type="entry name" value="Glyco_hydro_b"/>
</dbReference>
<dbReference type="GO" id="GO:0016798">
    <property type="term" value="F:hydrolase activity, acting on glycosyl bonds"/>
    <property type="evidence" value="ECO:0007669"/>
    <property type="project" value="InterPro"/>
</dbReference>
<protein>
    <recommendedName>
        <fullName evidence="3">Beta-glucuronidase C-terminal domain-containing protein</fullName>
    </recommendedName>
</protein>
<dbReference type="InterPro" id="IPR005199">
    <property type="entry name" value="Glyco_hydro_79"/>
</dbReference>
<dbReference type="AlphaFoldDB" id="A0A7Z0BTM5"/>
<evidence type="ECO:0000313" key="1">
    <source>
        <dbReference type="EMBL" id="NYH94248.1"/>
    </source>
</evidence>
<dbReference type="PANTHER" id="PTHR36183:SF2">
    <property type="entry name" value="BETA-GLUCURONIDASE C-TERMINAL DOMAIN-CONTAINING PROTEIN"/>
    <property type="match status" value="1"/>
</dbReference>
<dbReference type="PANTHER" id="PTHR36183">
    <property type="entry name" value="BETA-GLUCURONIDASE"/>
    <property type="match status" value="1"/>
</dbReference>